<organism evidence="3 4">
    <name type="scientific">Lacibacter sediminis</name>
    <dbReference type="NCBI Taxonomy" id="2760713"/>
    <lineage>
        <taxon>Bacteria</taxon>
        <taxon>Pseudomonadati</taxon>
        <taxon>Bacteroidota</taxon>
        <taxon>Chitinophagia</taxon>
        <taxon>Chitinophagales</taxon>
        <taxon>Chitinophagaceae</taxon>
        <taxon>Lacibacter</taxon>
    </lineage>
</organism>
<protein>
    <submittedName>
        <fullName evidence="3">Dienelactone hydrolase family protein</fullName>
    </submittedName>
</protein>
<dbReference type="SUPFAM" id="SSF53474">
    <property type="entry name" value="alpha/beta-Hydrolases"/>
    <property type="match status" value="1"/>
</dbReference>
<dbReference type="EMBL" id="CP060007">
    <property type="protein sequence ID" value="QNA43745.1"/>
    <property type="molecule type" value="Genomic_DNA"/>
</dbReference>
<keyword evidence="1" id="KW-0732">Signal</keyword>
<dbReference type="InterPro" id="IPR050261">
    <property type="entry name" value="FrsA_esterase"/>
</dbReference>
<dbReference type="RefSeq" id="WP_182802007.1">
    <property type="nucleotide sequence ID" value="NZ_CP060007.1"/>
</dbReference>
<dbReference type="Gene3D" id="3.40.50.1820">
    <property type="entry name" value="alpha/beta hydrolase"/>
    <property type="match status" value="1"/>
</dbReference>
<sequence>MKKMSFRFLLPVLAIVALAACNNEEVKTTAETKEPALKEESITYTGDSITMNGFVVYDENIEGARPAVLIVPEWWGLNDYAMMRARELAKLGYIALAMDMYGNGKVADNPDSAGAAAGPFYQNPQMAKTRMEAAIAKLKSYPQTDGTNIAAIGYCFGGAMVLNTARMGLDVKGVVSFHGNLVGTPLNKDLLKAKILVCHGAADPFVPAAEVATFKQQMDSTGITYTFKEYADAVHAFTNPNATAMGEKFKIPIKYNAAADTASWKDMKEFFTSLFQQQ</sequence>
<evidence type="ECO:0000313" key="3">
    <source>
        <dbReference type="EMBL" id="QNA43745.1"/>
    </source>
</evidence>
<evidence type="ECO:0000256" key="1">
    <source>
        <dbReference type="SAM" id="SignalP"/>
    </source>
</evidence>
<dbReference type="AlphaFoldDB" id="A0A7G5XE42"/>
<dbReference type="Proteomes" id="UP000515344">
    <property type="component" value="Chromosome"/>
</dbReference>
<proteinExistence type="predicted"/>
<feature type="domain" description="Dienelactone hydrolase" evidence="2">
    <location>
        <begin position="57"/>
        <end position="273"/>
    </location>
</feature>
<dbReference type="KEGG" id="lacs:H4075_16925"/>
<name>A0A7G5XE42_9BACT</name>
<dbReference type="InterPro" id="IPR029058">
    <property type="entry name" value="AB_hydrolase_fold"/>
</dbReference>
<dbReference type="PROSITE" id="PS51257">
    <property type="entry name" value="PROKAR_LIPOPROTEIN"/>
    <property type="match status" value="1"/>
</dbReference>
<dbReference type="GO" id="GO:0016787">
    <property type="term" value="F:hydrolase activity"/>
    <property type="evidence" value="ECO:0007669"/>
    <property type="project" value="UniProtKB-KW"/>
</dbReference>
<dbReference type="PANTHER" id="PTHR22946:SF0">
    <property type="entry name" value="DIENELACTONE HYDROLASE DOMAIN-CONTAINING PROTEIN"/>
    <property type="match status" value="1"/>
</dbReference>
<reference evidence="4" key="1">
    <citation type="submission" date="2020-08" db="EMBL/GenBank/DDBJ databases">
        <title>Lacibacter sp. S13-6-6 genome sequencing.</title>
        <authorList>
            <person name="Jin L."/>
        </authorList>
    </citation>
    <scope>NUCLEOTIDE SEQUENCE [LARGE SCALE GENOMIC DNA]</scope>
    <source>
        <strain evidence="4">S13-6-6</strain>
    </source>
</reference>
<evidence type="ECO:0000259" key="2">
    <source>
        <dbReference type="Pfam" id="PF01738"/>
    </source>
</evidence>
<accession>A0A7G5XE42</accession>
<dbReference type="Pfam" id="PF01738">
    <property type="entry name" value="DLH"/>
    <property type="match status" value="1"/>
</dbReference>
<keyword evidence="4" id="KW-1185">Reference proteome</keyword>
<feature type="signal peptide" evidence="1">
    <location>
        <begin position="1"/>
        <end position="19"/>
    </location>
</feature>
<keyword evidence="3" id="KW-0378">Hydrolase</keyword>
<dbReference type="InterPro" id="IPR002925">
    <property type="entry name" value="Dienelactn_hydro"/>
</dbReference>
<dbReference type="PANTHER" id="PTHR22946">
    <property type="entry name" value="DIENELACTONE HYDROLASE DOMAIN-CONTAINING PROTEIN-RELATED"/>
    <property type="match status" value="1"/>
</dbReference>
<evidence type="ECO:0000313" key="4">
    <source>
        <dbReference type="Proteomes" id="UP000515344"/>
    </source>
</evidence>
<gene>
    <name evidence="3" type="ORF">H4075_16925</name>
</gene>
<feature type="chain" id="PRO_5028939536" evidence="1">
    <location>
        <begin position="20"/>
        <end position="278"/>
    </location>
</feature>